<geneLocation type="plasmid" evidence="3 4">
    <name>pCYLST.02</name>
</geneLocation>
<dbReference type="InterPro" id="IPR013410">
    <property type="entry name" value="CRISPR-assoc_RAMP_Cmr4"/>
</dbReference>
<dbReference type="InterPro" id="IPR005537">
    <property type="entry name" value="RAMP_III_fam"/>
</dbReference>
<name>K9XAE4_9NOST</name>
<dbReference type="OrthoDB" id="9789361at2"/>
<dbReference type="eggNOG" id="COG1336">
    <property type="taxonomic scope" value="Bacteria"/>
</dbReference>
<evidence type="ECO:0000313" key="4">
    <source>
        <dbReference type="Proteomes" id="UP000010475"/>
    </source>
</evidence>
<dbReference type="KEGG" id="csg:Cylst_6367"/>
<proteinExistence type="predicted"/>
<dbReference type="PANTHER" id="PTHR36700:SF1">
    <property type="entry name" value="CRISPR SYSTEM CMR SUBUNIT CMR4"/>
    <property type="match status" value="1"/>
</dbReference>
<reference evidence="3 4" key="1">
    <citation type="submission" date="2012-06" db="EMBL/GenBank/DDBJ databases">
        <title>Finished plasmid 2 of genome of Cylindrospermum stagnale PCC 7417.</title>
        <authorList>
            <consortium name="US DOE Joint Genome Institute"/>
            <person name="Gugger M."/>
            <person name="Coursin T."/>
            <person name="Rippka R."/>
            <person name="Tandeau De Marsac N."/>
            <person name="Huntemann M."/>
            <person name="Wei C.-L."/>
            <person name="Han J."/>
            <person name="Detter J.C."/>
            <person name="Han C."/>
            <person name="Tapia R."/>
            <person name="Davenport K."/>
            <person name="Daligault H."/>
            <person name="Erkkila T."/>
            <person name="Gu W."/>
            <person name="Munk A.C.C."/>
            <person name="Teshima H."/>
            <person name="Xu Y."/>
            <person name="Chain P."/>
            <person name="Chen A."/>
            <person name="Krypides N."/>
            <person name="Mavromatis K."/>
            <person name="Markowitz V."/>
            <person name="Szeto E."/>
            <person name="Ivanova N."/>
            <person name="Mikhailova N."/>
            <person name="Ovchinnikova G."/>
            <person name="Pagani I."/>
            <person name="Pati A."/>
            <person name="Goodwin L."/>
            <person name="Peters L."/>
            <person name="Pitluck S."/>
            <person name="Woyke T."/>
            <person name="Kerfeld C."/>
        </authorList>
    </citation>
    <scope>NUCLEOTIDE SEQUENCE [LARGE SCALE GENOMIC DNA]</scope>
    <source>
        <strain evidence="3 4">PCC 7417</strain>
        <plasmid evidence="4">Plasmid pCYLST.02</plasmid>
    </source>
</reference>
<dbReference type="HOGENOM" id="CLU_047795_1_0_3"/>
<evidence type="ECO:0000256" key="1">
    <source>
        <dbReference type="ARBA" id="ARBA00023118"/>
    </source>
</evidence>
<dbReference type="AlphaFoldDB" id="K9XAE4"/>
<dbReference type="GO" id="GO:0051607">
    <property type="term" value="P:defense response to virus"/>
    <property type="evidence" value="ECO:0007669"/>
    <property type="project" value="UniProtKB-KW"/>
</dbReference>
<dbReference type="PATRIC" id="fig|56107.3.peg.7389"/>
<dbReference type="RefSeq" id="WP_015186484.1">
    <property type="nucleotide sequence ID" value="NC_019744.1"/>
</dbReference>
<dbReference type="EMBL" id="CP003644">
    <property type="protein sequence ID" value="AFZ28587.1"/>
    <property type="molecule type" value="Genomic_DNA"/>
</dbReference>
<keyword evidence="4" id="KW-1185">Reference proteome</keyword>
<dbReference type="NCBIfam" id="TIGR02580">
    <property type="entry name" value="cas_RAMP_Cmr4"/>
    <property type="match status" value="1"/>
</dbReference>
<dbReference type="Proteomes" id="UP000010475">
    <property type="component" value="Plasmid pCYLST.02"/>
</dbReference>
<evidence type="ECO:0000313" key="3">
    <source>
        <dbReference type="EMBL" id="AFZ28587.1"/>
    </source>
</evidence>
<evidence type="ECO:0000259" key="2">
    <source>
        <dbReference type="Pfam" id="PF03787"/>
    </source>
</evidence>
<sequence>MAPYKRQRYLFMTLDPVHIGTGGYRLGRVDNSIVREPGTKIPKIPGTSLHGAARSYAAQLYETPEAAGQSHDQVPGNIADNPVCYTFGYIKKSKDNEQGKAYSGVVNIFDAHIVLFPVHSIAGPVWVSTVERLQDAGFTVNNVSPTWNTDTAVLTWNRTDPLNLGWLMLQVSGEPATITAPLKWSEDKRWQEINKKIVLVKDTLFSQIVNSNLEVRTSVAINPDTGAAEEGALFTYEAIPRATFLTADVVLDDYRSGEEGWALGEIKETGKKKEDKTKNQLPGEPWTSPLDVVRAGFKLIEWLGVGGMGTRGFGRMAMVGNPLEKEFGKEQSNEQ</sequence>
<organism evidence="3 4">
    <name type="scientific">Cylindrospermum stagnale PCC 7417</name>
    <dbReference type="NCBI Taxonomy" id="56107"/>
    <lineage>
        <taxon>Bacteria</taxon>
        <taxon>Bacillati</taxon>
        <taxon>Cyanobacteriota</taxon>
        <taxon>Cyanophyceae</taxon>
        <taxon>Nostocales</taxon>
        <taxon>Nostocaceae</taxon>
        <taxon>Cylindrospermum</taxon>
    </lineage>
</organism>
<dbReference type="PANTHER" id="PTHR36700">
    <property type="entry name" value="CRISPR SYSTEM CMR SUBUNIT CMR4"/>
    <property type="match status" value="1"/>
</dbReference>
<gene>
    <name evidence="3" type="ORF">Cylst_6367</name>
</gene>
<dbReference type="Pfam" id="PF03787">
    <property type="entry name" value="RAMPs"/>
    <property type="match status" value="1"/>
</dbReference>
<keyword evidence="1" id="KW-0051">Antiviral defense</keyword>
<protein>
    <submittedName>
        <fullName evidence="3">CRISPR-associated protein, Cmr4 family</fullName>
    </submittedName>
</protein>
<accession>K9XAE4</accession>
<feature type="domain" description="CRISPR type III-associated protein" evidence="2">
    <location>
        <begin position="12"/>
        <end position="316"/>
    </location>
</feature>
<keyword evidence="3" id="KW-0614">Plasmid</keyword>